<dbReference type="EMBL" id="CAJZBQ010000041">
    <property type="protein sequence ID" value="CAG9326934.1"/>
    <property type="molecule type" value="Genomic_DNA"/>
</dbReference>
<organism evidence="2 3">
    <name type="scientific">Blepharisma stoltei</name>
    <dbReference type="NCBI Taxonomy" id="1481888"/>
    <lineage>
        <taxon>Eukaryota</taxon>
        <taxon>Sar</taxon>
        <taxon>Alveolata</taxon>
        <taxon>Ciliophora</taxon>
        <taxon>Postciliodesmatophora</taxon>
        <taxon>Heterotrichea</taxon>
        <taxon>Heterotrichida</taxon>
        <taxon>Blepharismidae</taxon>
        <taxon>Blepharisma</taxon>
    </lineage>
</organism>
<keyword evidence="1" id="KW-0472">Membrane</keyword>
<evidence type="ECO:0000313" key="2">
    <source>
        <dbReference type="EMBL" id="CAG9326934.1"/>
    </source>
</evidence>
<evidence type="ECO:0000313" key="3">
    <source>
        <dbReference type="Proteomes" id="UP001162131"/>
    </source>
</evidence>
<keyword evidence="1" id="KW-0812">Transmembrane</keyword>
<comment type="caution">
    <text evidence="2">The sequence shown here is derived from an EMBL/GenBank/DDBJ whole genome shotgun (WGS) entry which is preliminary data.</text>
</comment>
<dbReference type="Gene3D" id="2.120.10.80">
    <property type="entry name" value="Kelch-type beta propeller"/>
    <property type="match status" value="1"/>
</dbReference>
<sequence length="181" mass="20900">MSTKADEKAEDIDYFKYFNEREPNSIMTVPIYSKTSKKFDLNSPSLPLNATTFYQMNFCKLPNKKLFCFRNTHGIFPIEYTCFIVDKLNNVEAIQKGSSSCYAGSIYYNGCIYVIGCFSSIGISDKFEKYDIKRKLWFKLPDINTTADRHSCDVLGNKIIYSGNTIDIFIYDIFLILIVLH</sequence>
<feature type="transmembrane region" description="Helical" evidence="1">
    <location>
        <begin position="159"/>
        <end position="180"/>
    </location>
</feature>
<protein>
    <submittedName>
        <fullName evidence="2">Uncharacterized protein</fullName>
    </submittedName>
</protein>
<dbReference type="InterPro" id="IPR015915">
    <property type="entry name" value="Kelch-typ_b-propeller"/>
</dbReference>
<dbReference type="SUPFAM" id="SSF117281">
    <property type="entry name" value="Kelch motif"/>
    <property type="match status" value="1"/>
</dbReference>
<keyword evidence="3" id="KW-1185">Reference proteome</keyword>
<evidence type="ECO:0000256" key="1">
    <source>
        <dbReference type="SAM" id="Phobius"/>
    </source>
</evidence>
<dbReference type="Proteomes" id="UP001162131">
    <property type="component" value="Unassembled WGS sequence"/>
</dbReference>
<accession>A0AAU9JJ67</accession>
<keyword evidence="1" id="KW-1133">Transmembrane helix</keyword>
<reference evidence="2" key="1">
    <citation type="submission" date="2021-09" db="EMBL/GenBank/DDBJ databases">
        <authorList>
            <consortium name="AG Swart"/>
            <person name="Singh M."/>
            <person name="Singh A."/>
            <person name="Seah K."/>
            <person name="Emmerich C."/>
        </authorList>
    </citation>
    <scope>NUCLEOTIDE SEQUENCE</scope>
    <source>
        <strain evidence="2">ATCC30299</strain>
    </source>
</reference>
<gene>
    <name evidence="2" type="ORF">BSTOLATCC_MIC42194</name>
</gene>
<dbReference type="Pfam" id="PF01344">
    <property type="entry name" value="Kelch_1"/>
    <property type="match status" value="1"/>
</dbReference>
<proteinExistence type="predicted"/>
<dbReference type="AlphaFoldDB" id="A0AAU9JJ67"/>
<name>A0AAU9JJ67_9CILI</name>
<dbReference type="InterPro" id="IPR006652">
    <property type="entry name" value="Kelch_1"/>
</dbReference>